<comment type="caution">
    <text evidence="5">The sequence shown here is derived from an EMBL/GenBank/DDBJ whole genome shotgun (WGS) entry which is preliminary data.</text>
</comment>
<dbReference type="SUPFAM" id="SSF53098">
    <property type="entry name" value="Ribonuclease H-like"/>
    <property type="match status" value="1"/>
</dbReference>
<dbReference type="InterPro" id="IPR036413">
    <property type="entry name" value="YaeB-like_sf"/>
</dbReference>
<dbReference type="EMBL" id="LNQE01001187">
    <property type="protein sequence ID" value="KUG20475.1"/>
    <property type="molecule type" value="Genomic_DNA"/>
</dbReference>
<dbReference type="CDD" id="cd09281">
    <property type="entry name" value="UPF0066"/>
    <property type="match status" value="1"/>
</dbReference>
<evidence type="ECO:0000259" key="4">
    <source>
        <dbReference type="PROSITE" id="PS51668"/>
    </source>
</evidence>
<protein>
    <recommendedName>
        <fullName evidence="6">TsaA-like domain-containing protein</fullName>
    </recommendedName>
</protein>
<dbReference type="InterPro" id="IPR023368">
    <property type="entry name" value="UPF0066_cons_site"/>
</dbReference>
<sequence>MQPPRNLLKVYTDGAARGNPGPAAWAFLLVKDGRIIAQRSGYLGKATNNVAEYHAVIHALTEAHKHTDTVEIYSDSELVVRQITGRYRTGKEHLAALRRDVLRLAGGFSSITFSAIPREDPHIQAADRLCNETIDRHTGKGGSGRRNTAVTCTPIGVIRSPYTGQKAAPRQGRLSDALSEIIVFDEYAPALRGIERRSHLIVLYWLDQADRSLLIAVPPGQDEEFGVFSIRSPSRPNPIGFAVVDLIRRDGTRLTVRGLDAFDGTPVLDIKTYSAEFDCIPEAKSNKEKRAG</sequence>
<proteinExistence type="inferred from homology"/>
<evidence type="ECO:0000256" key="2">
    <source>
        <dbReference type="ARBA" id="ARBA00033753"/>
    </source>
</evidence>
<name>A0A0W8FHW6_9ZZZZ</name>
<feature type="domain" description="RNase H type-1" evidence="3">
    <location>
        <begin position="4"/>
        <end position="135"/>
    </location>
</feature>
<comment type="similarity">
    <text evidence="2">Belongs to the tRNA methyltransferase O family.</text>
</comment>
<dbReference type="Pfam" id="PF01980">
    <property type="entry name" value="TrmO_N"/>
    <property type="match status" value="1"/>
</dbReference>
<dbReference type="PROSITE" id="PS50879">
    <property type="entry name" value="RNASE_H_1"/>
    <property type="match status" value="1"/>
</dbReference>
<dbReference type="PROSITE" id="PS51668">
    <property type="entry name" value="TSAA_2"/>
    <property type="match status" value="1"/>
</dbReference>
<organism evidence="5">
    <name type="scientific">hydrocarbon metagenome</name>
    <dbReference type="NCBI Taxonomy" id="938273"/>
    <lineage>
        <taxon>unclassified sequences</taxon>
        <taxon>metagenomes</taxon>
        <taxon>ecological metagenomes</taxon>
    </lineage>
</organism>
<dbReference type="GO" id="GO:0003676">
    <property type="term" value="F:nucleic acid binding"/>
    <property type="evidence" value="ECO:0007669"/>
    <property type="project" value="InterPro"/>
</dbReference>
<dbReference type="Gene3D" id="2.40.30.70">
    <property type="entry name" value="YaeB-like"/>
    <property type="match status" value="1"/>
</dbReference>
<dbReference type="PANTHER" id="PTHR12818:SF0">
    <property type="entry name" value="TRNA (ADENINE(37)-N6)-METHYLTRANSFERASE"/>
    <property type="match status" value="1"/>
</dbReference>
<evidence type="ECO:0000256" key="1">
    <source>
        <dbReference type="ARBA" id="ARBA00022691"/>
    </source>
</evidence>
<dbReference type="AlphaFoldDB" id="A0A0W8FHW6"/>
<reference evidence="5" key="1">
    <citation type="journal article" date="2015" name="Proc. Natl. Acad. Sci. U.S.A.">
        <title>Networks of energetic and metabolic interactions define dynamics in microbial communities.</title>
        <authorList>
            <person name="Embree M."/>
            <person name="Liu J.K."/>
            <person name="Al-Bassam M.M."/>
            <person name="Zengler K."/>
        </authorList>
    </citation>
    <scope>NUCLEOTIDE SEQUENCE</scope>
</reference>
<feature type="domain" description="TsaA-like" evidence="4">
    <location>
        <begin position="152"/>
        <end position="282"/>
    </location>
</feature>
<dbReference type="InterPro" id="IPR036414">
    <property type="entry name" value="YaeB_N_sf"/>
</dbReference>
<dbReference type="InterPro" id="IPR012337">
    <property type="entry name" value="RNaseH-like_sf"/>
</dbReference>
<dbReference type="PROSITE" id="PS01318">
    <property type="entry name" value="TSAA_1"/>
    <property type="match status" value="1"/>
</dbReference>
<evidence type="ECO:0000313" key="5">
    <source>
        <dbReference type="EMBL" id="KUG20475.1"/>
    </source>
</evidence>
<dbReference type="InterPro" id="IPR040372">
    <property type="entry name" value="YaeB-like"/>
</dbReference>
<keyword evidence="1" id="KW-0949">S-adenosyl-L-methionine</keyword>
<evidence type="ECO:0000259" key="3">
    <source>
        <dbReference type="PROSITE" id="PS50879"/>
    </source>
</evidence>
<dbReference type="Gene3D" id="3.30.420.10">
    <property type="entry name" value="Ribonuclease H-like superfamily/Ribonuclease H"/>
    <property type="match status" value="1"/>
</dbReference>
<dbReference type="CDD" id="cd09279">
    <property type="entry name" value="RNase_HI_like"/>
    <property type="match status" value="1"/>
</dbReference>
<dbReference type="GO" id="GO:0004523">
    <property type="term" value="F:RNA-DNA hybrid ribonuclease activity"/>
    <property type="evidence" value="ECO:0007669"/>
    <property type="project" value="InterPro"/>
</dbReference>
<gene>
    <name evidence="5" type="ORF">ASZ90_009788</name>
</gene>
<dbReference type="InterPro" id="IPR036397">
    <property type="entry name" value="RNaseH_sf"/>
</dbReference>
<dbReference type="Pfam" id="PF00075">
    <property type="entry name" value="RNase_H"/>
    <property type="match status" value="1"/>
</dbReference>
<evidence type="ECO:0008006" key="6">
    <source>
        <dbReference type="Google" id="ProtNLM"/>
    </source>
</evidence>
<dbReference type="PANTHER" id="PTHR12818">
    <property type="entry name" value="TRNA (ADENINE(37)-N6)-METHYLTRANSFERASE"/>
    <property type="match status" value="1"/>
</dbReference>
<dbReference type="NCBIfam" id="TIGR00104">
    <property type="entry name" value="tRNA_TsaA"/>
    <property type="match status" value="1"/>
</dbReference>
<dbReference type="SUPFAM" id="SSF118196">
    <property type="entry name" value="YaeB-like"/>
    <property type="match status" value="1"/>
</dbReference>
<accession>A0A0W8FHW6</accession>
<dbReference type="InterPro" id="IPR023370">
    <property type="entry name" value="TrmO-like_N"/>
</dbReference>
<dbReference type="InterPro" id="IPR002156">
    <property type="entry name" value="RNaseH_domain"/>
</dbReference>